<dbReference type="OrthoDB" id="3356051at2"/>
<proteinExistence type="predicted"/>
<dbReference type="RefSeq" id="WP_113984631.1">
    <property type="nucleotide sequence ID" value="NZ_QMEY01000019.1"/>
</dbReference>
<dbReference type="AlphaFoldDB" id="A0A366LRJ9"/>
<organism evidence="2 3">
    <name type="scientific">Spongiactinospora rosea</name>
    <dbReference type="NCBI Taxonomy" id="2248750"/>
    <lineage>
        <taxon>Bacteria</taxon>
        <taxon>Bacillati</taxon>
        <taxon>Actinomycetota</taxon>
        <taxon>Actinomycetes</taxon>
        <taxon>Streptosporangiales</taxon>
        <taxon>Streptosporangiaceae</taxon>
        <taxon>Spongiactinospora</taxon>
    </lineage>
</organism>
<gene>
    <name evidence="2" type="ORF">DP939_32360</name>
</gene>
<dbReference type="Proteomes" id="UP000253303">
    <property type="component" value="Unassembled WGS sequence"/>
</dbReference>
<dbReference type="PANTHER" id="PTHR46865:SF8">
    <property type="entry name" value="POSSIBLE OXIDOREDUCTASE"/>
    <property type="match status" value="1"/>
</dbReference>
<accession>A0A366LRJ9</accession>
<keyword evidence="3" id="KW-1185">Reference proteome</keyword>
<dbReference type="PRINTS" id="PR00420">
    <property type="entry name" value="RNGMNOXGNASE"/>
</dbReference>
<dbReference type="Pfam" id="PF01494">
    <property type="entry name" value="FAD_binding_3"/>
    <property type="match status" value="1"/>
</dbReference>
<sequence>MKAVICGAGIAGLGLAQRLGAQGWRVVVVEKAPAPREQGYMIDFWGLGYDAAELMGALPRLKELSHPVREWTYVNASGVRVAGLDQRGFSKAMRGRLLTVLRPHIELAVRERIAGDVDLRYGRTIASVDDTGEAGSPVRLTLSDGTAEQADLLVGADGVHSAVRGMIFGPERRHLRHLGFHMAAWLFEDPEVHRLLAGRFCCTDSYGRQLGVYGVADGRVAAFAVHRTGDPSLPADVRRTLREEYGSLGWIVPRALDRLPTARDVYYDQMAQIELPRWSRGRVTLLGDACAAVSPLAGQGASLALAGGHLLARRLETAGGVQAALAAYERVWRPIVASRQRGARRGAAWFLPASPAGLLVRRAGIRLTALPGVSGLVSAALGGRPGVPLTRLADGPETGTLDGVQ</sequence>
<name>A0A366LRJ9_9ACTN</name>
<dbReference type="Gene3D" id="3.50.50.60">
    <property type="entry name" value="FAD/NAD(P)-binding domain"/>
    <property type="match status" value="1"/>
</dbReference>
<protein>
    <submittedName>
        <fullName evidence="2">FAD-dependent oxidoreductase</fullName>
    </submittedName>
</protein>
<dbReference type="EMBL" id="QMEY01000019">
    <property type="protein sequence ID" value="RBQ16009.1"/>
    <property type="molecule type" value="Genomic_DNA"/>
</dbReference>
<evidence type="ECO:0000259" key="1">
    <source>
        <dbReference type="Pfam" id="PF01494"/>
    </source>
</evidence>
<dbReference type="GO" id="GO:0071949">
    <property type="term" value="F:FAD binding"/>
    <property type="evidence" value="ECO:0007669"/>
    <property type="project" value="InterPro"/>
</dbReference>
<dbReference type="PANTHER" id="PTHR46865">
    <property type="entry name" value="OXIDOREDUCTASE-RELATED"/>
    <property type="match status" value="1"/>
</dbReference>
<dbReference type="SUPFAM" id="SSF51905">
    <property type="entry name" value="FAD/NAD(P)-binding domain"/>
    <property type="match status" value="1"/>
</dbReference>
<dbReference type="InterPro" id="IPR002938">
    <property type="entry name" value="FAD-bd"/>
</dbReference>
<dbReference type="Gene3D" id="3.30.9.10">
    <property type="entry name" value="D-Amino Acid Oxidase, subunit A, domain 2"/>
    <property type="match status" value="1"/>
</dbReference>
<feature type="domain" description="FAD-binding" evidence="1">
    <location>
        <begin position="114"/>
        <end position="332"/>
    </location>
</feature>
<comment type="caution">
    <text evidence="2">The sequence shown here is derived from an EMBL/GenBank/DDBJ whole genome shotgun (WGS) entry which is preliminary data.</text>
</comment>
<dbReference type="InterPro" id="IPR051704">
    <property type="entry name" value="FAD_aromatic-hydroxylase"/>
</dbReference>
<evidence type="ECO:0000313" key="3">
    <source>
        <dbReference type="Proteomes" id="UP000253303"/>
    </source>
</evidence>
<evidence type="ECO:0000313" key="2">
    <source>
        <dbReference type="EMBL" id="RBQ16009.1"/>
    </source>
</evidence>
<dbReference type="InterPro" id="IPR036188">
    <property type="entry name" value="FAD/NAD-bd_sf"/>
</dbReference>
<reference evidence="2 3" key="1">
    <citation type="submission" date="2018-06" db="EMBL/GenBank/DDBJ databases">
        <title>Sphaerisporangium craniellae sp. nov., isolated from a marine sponge in the South China Sea.</title>
        <authorList>
            <person name="Li L."/>
        </authorList>
    </citation>
    <scope>NUCLEOTIDE SEQUENCE [LARGE SCALE GENOMIC DNA]</scope>
    <source>
        <strain evidence="2 3">LHW63015</strain>
    </source>
</reference>